<evidence type="ECO:0000313" key="2">
    <source>
        <dbReference type="Proteomes" id="UP000572907"/>
    </source>
</evidence>
<name>A0A7W5EYR4_9ACTN</name>
<reference evidence="1 2" key="1">
    <citation type="submission" date="2020-08" db="EMBL/GenBank/DDBJ databases">
        <title>Genomic Encyclopedia of Type Strains, Phase III (KMG-III): the genomes of soil and plant-associated and newly described type strains.</title>
        <authorList>
            <person name="Whitman W."/>
        </authorList>
    </citation>
    <scope>NUCLEOTIDE SEQUENCE [LARGE SCALE GENOMIC DNA]</scope>
    <source>
        <strain evidence="1 2">CECT 3237</strain>
    </source>
</reference>
<dbReference type="Proteomes" id="UP000572907">
    <property type="component" value="Unassembled WGS sequence"/>
</dbReference>
<organism evidence="1 2">
    <name type="scientific">Streptomyces violarus</name>
    <dbReference type="NCBI Taxonomy" id="67380"/>
    <lineage>
        <taxon>Bacteria</taxon>
        <taxon>Bacillati</taxon>
        <taxon>Actinomycetota</taxon>
        <taxon>Actinomycetes</taxon>
        <taxon>Kitasatosporales</taxon>
        <taxon>Streptomycetaceae</taxon>
        <taxon>Streptomyces</taxon>
    </lineage>
</organism>
<keyword evidence="2" id="KW-1185">Reference proteome</keyword>
<dbReference type="EMBL" id="JACHXE010000001">
    <property type="protein sequence ID" value="MBB3073695.1"/>
    <property type="molecule type" value="Genomic_DNA"/>
</dbReference>
<gene>
    <name evidence="1" type="ORF">FHS41_000164</name>
</gene>
<dbReference type="AlphaFoldDB" id="A0A7W5EYR4"/>
<protein>
    <submittedName>
        <fullName evidence="1">Uncharacterized protein</fullName>
    </submittedName>
</protein>
<proteinExistence type="predicted"/>
<accession>A0A7W5EYR4</accession>
<comment type="caution">
    <text evidence="1">The sequence shown here is derived from an EMBL/GenBank/DDBJ whole genome shotgun (WGS) entry which is preliminary data.</text>
</comment>
<evidence type="ECO:0000313" key="1">
    <source>
        <dbReference type="EMBL" id="MBB3073695.1"/>
    </source>
</evidence>
<sequence length="34" mass="3939">MTSEAIATVEAYFEALGTRDMERIHTAYRTKYGR</sequence>